<organism evidence="1 2">
    <name type="scientific">Anaerosalibacter bizertensis</name>
    <dbReference type="NCBI Taxonomy" id="932217"/>
    <lineage>
        <taxon>Bacteria</taxon>
        <taxon>Bacillati</taxon>
        <taxon>Bacillota</taxon>
        <taxon>Tissierellia</taxon>
        <taxon>Tissierellales</taxon>
        <taxon>Sporanaerobacteraceae</taxon>
        <taxon>Anaerosalibacter</taxon>
    </lineage>
</organism>
<gene>
    <name evidence="1" type="ORF">FYJ27_08530</name>
</gene>
<evidence type="ECO:0008006" key="3">
    <source>
        <dbReference type="Google" id="ProtNLM"/>
    </source>
</evidence>
<sequence length="59" mass="7005">MDKVYIYNLKQAFYYIQQGLLPIAINKHNKTGKIFFVFDKEKSSDLYGEWLNDAEIKTI</sequence>
<evidence type="ECO:0000313" key="2">
    <source>
        <dbReference type="Proteomes" id="UP000462760"/>
    </source>
</evidence>
<dbReference type="EMBL" id="VULR01000011">
    <property type="protein sequence ID" value="MSS43772.1"/>
    <property type="molecule type" value="Genomic_DNA"/>
</dbReference>
<accession>A0A844FIJ9</accession>
<comment type="caution">
    <text evidence="1">The sequence shown here is derived from an EMBL/GenBank/DDBJ whole genome shotgun (WGS) entry which is preliminary data.</text>
</comment>
<dbReference type="Proteomes" id="UP000462760">
    <property type="component" value="Unassembled WGS sequence"/>
</dbReference>
<protein>
    <recommendedName>
        <fullName evidence="3">DUF5659 domain-containing protein</fullName>
    </recommendedName>
</protein>
<dbReference type="OrthoDB" id="2932668at2"/>
<name>A0A844FIJ9_9FIRM</name>
<dbReference type="AlphaFoldDB" id="A0A844FIJ9"/>
<dbReference type="RefSeq" id="WP_154484451.1">
    <property type="nucleotide sequence ID" value="NZ_VULR01000011.1"/>
</dbReference>
<reference evidence="1 2" key="1">
    <citation type="submission" date="2019-08" db="EMBL/GenBank/DDBJ databases">
        <title>In-depth cultivation of the pig gut microbiome towards novel bacterial diversity and tailored functional studies.</title>
        <authorList>
            <person name="Wylensek D."/>
            <person name="Hitch T.C.A."/>
            <person name="Clavel T."/>
        </authorList>
    </citation>
    <scope>NUCLEOTIDE SEQUENCE [LARGE SCALE GENOMIC DNA]</scope>
    <source>
        <strain evidence="1 2">Med78-601-WT-4W-RMD-3</strain>
    </source>
</reference>
<proteinExistence type="predicted"/>
<evidence type="ECO:0000313" key="1">
    <source>
        <dbReference type="EMBL" id="MSS43772.1"/>
    </source>
</evidence>